<organism evidence="5">
    <name type="scientific">Darwinula stevensoni</name>
    <dbReference type="NCBI Taxonomy" id="69355"/>
    <lineage>
        <taxon>Eukaryota</taxon>
        <taxon>Metazoa</taxon>
        <taxon>Ecdysozoa</taxon>
        <taxon>Arthropoda</taxon>
        <taxon>Crustacea</taxon>
        <taxon>Oligostraca</taxon>
        <taxon>Ostracoda</taxon>
        <taxon>Podocopa</taxon>
        <taxon>Podocopida</taxon>
        <taxon>Darwinulocopina</taxon>
        <taxon>Darwinuloidea</taxon>
        <taxon>Darwinulidae</taxon>
        <taxon>Darwinula</taxon>
    </lineage>
</organism>
<protein>
    <recommendedName>
        <fullName evidence="4">Peptidase S1 domain-containing protein</fullName>
    </recommendedName>
</protein>
<dbReference type="EMBL" id="LR901534">
    <property type="protein sequence ID" value="CAD7248833.1"/>
    <property type="molecule type" value="Genomic_DNA"/>
</dbReference>
<evidence type="ECO:0000313" key="6">
    <source>
        <dbReference type="Proteomes" id="UP000677054"/>
    </source>
</evidence>
<dbReference type="SUPFAM" id="SSF50494">
    <property type="entry name" value="Trypsin-like serine proteases"/>
    <property type="match status" value="1"/>
</dbReference>
<proteinExistence type="inferred from homology"/>
<dbReference type="InterPro" id="IPR009003">
    <property type="entry name" value="Peptidase_S1_PA"/>
</dbReference>
<dbReference type="InterPro" id="IPR043504">
    <property type="entry name" value="Peptidase_S1_PA_chymotrypsin"/>
</dbReference>
<accession>A0A7R9A5C6</accession>
<sequence length="187" mass="20830">MRILTPRTFLPKVPIVLLNSLINTLITLLTLMATLMTTLMTTLKVSRIFLHEDFNRQNFDSDIALLELAEDATLTERVQLVCLPEHSDISDTSSKSGLLGSVAGWGSDDTGVLPNVLMEVELPILSNRECRKDTIHFTGDQHVTSDQIGGVIFRLSQPLQMRSEGEMVHGGYYDVKGGQHHCCRHPM</sequence>
<gene>
    <name evidence="5" type="ORF">DSTB1V02_LOCUS8640</name>
</gene>
<dbReference type="Pfam" id="PF00089">
    <property type="entry name" value="Trypsin"/>
    <property type="match status" value="1"/>
</dbReference>
<keyword evidence="6" id="KW-1185">Reference proteome</keyword>
<keyword evidence="1" id="KW-1015">Disulfide bond</keyword>
<dbReference type="PROSITE" id="PS50240">
    <property type="entry name" value="TRYPSIN_DOM"/>
    <property type="match status" value="1"/>
</dbReference>
<dbReference type="GO" id="GO:0006508">
    <property type="term" value="P:proteolysis"/>
    <property type="evidence" value="ECO:0007669"/>
    <property type="project" value="InterPro"/>
</dbReference>
<evidence type="ECO:0000313" key="5">
    <source>
        <dbReference type="EMBL" id="CAD7248833.1"/>
    </source>
</evidence>
<dbReference type="Proteomes" id="UP000677054">
    <property type="component" value="Unassembled WGS sequence"/>
</dbReference>
<evidence type="ECO:0000256" key="1">
    <source>
        <dbReference type="ARBA" id="ARBA00023157"/>
    </source>
</evidence>
<keyword evidence="3" id="KW-1133">Transmembrane helix</keyword>
<keyword evidence="3" id="KW-0472">Membrane</keyword>
<keyword evidence="3" id="KW-0812">Transmembrane</keyword>
<dbReference type="GO" id="GO:0004252">
    <property type="term" value="F:serine-type endopeptidase activity"/>
    <property type="evidence" value="ECO:0007669"/>
    <property type="project" value="InterPro"/>
</dbReference>
<dbReference type="Gene3D" id="2.40.10.10">
    <property type="entry name" value="Trypsin-like serine proteases"/>
    <property type="match status" value="2"/>
</dbReference>
<dbReference type="EMBL" id="CAJPEV010002017">
    <property type="protein sequence ID" value="CAG0895327.1"/>
    <property type="molecule type" value="Genomic_DNA"/>
</dbReference>
<feature type="domain" description="Peptidase S1" evidence="4">
    <location>
        <begin position="43"/>
        <end position="187"/>
    </location>
</feature>
<evidence type="ECO:0000259" key="4">
    <source>
        <dbReference type="PROSITE" id="PS50240"/>
    </source>
</evidence>
<dbReference type="SMART" id="SM00020">
    <property type="entry name" value="Tryp_SPc"/>
    <property type="match status" value="1"/>
</dbReference>
<dbReference type="InterPro" id="IPR051487">
    <property type="entry name" value="Ser/Thr_Proteases_Immune/Dev"/>
</dbReference>
<evidence type="ECO:0000256" key="3">
    <source>
        <dbReference type="SAM" id="Phobius"/>
    </source>
</evidence>
<comment type="similarity">
    <text evidence="2">Belongs to the peptidase S1 family. CLIP subfamily.</text>
</comment>
<dbReference type="PANTHER" id="PTHR24256">
    <property type="entry name" value="TRYPTASE-RELATED"/>
    <property type="match status" value="1"/>
</dbReference>
<dbReference type="AlphaFoldDB" id="A0A7R9A5C6"/>
<feature type="transmembrane region" description="Helical" evidence="3">
    <location>
        <begin position="20"/>
        <end position="40"/>
    </location>
</feature>
<name>A0A7R9A5C6_9CRUS</name>
<evidence type="ECO:0000256" key="2">
    <source>
        <dbReference type="ARBA" id="ARBA00024195"/>
    </source>
</evidence>
<dbReference type="OrthoDB" id="6147874at2759"/>
<reference evidence="5" key="1">
    <citation type="submission" date="2020-11" db="EMBL/GenBank/DDBJ databases">
        <authorList>
            <person name="Tran Van P."/>
        </authorList>
    </citation>
    <scope>NUCLEOTIDE SEQUENCE</scope>
</reference>
<dbReference type="InterPro" id="IPR001254">
    <property type="entry name" value="Trypsin_dom"/>
</dbReference>